<dbReference type="AlphaFoldDB" id="A0A1I0TW68"/>
<dbReference type="RefSeq" id="WP_091704382.1">
    <property type="nucleotide sequence ID" value="NZ_FOJQ01000050.1"/>
</dbReference>
<keyword evidence="3 9" id="KW-0808">Transferase</keyword>
<keyword evidence="6 9" id="KW-1133">Transmembrane helix</keyword>
<dbReference type="InterPro" id="IPR050922">
    <property type="entry name" value="LytR/CpsA/Psr_CW_biosynth"/>
</dbReference>
<keyword evidence="12" id="KW-1185">Reference proteome</keyword>
<accession>A0A1I0TW68</accession>
<name>A0A1I0TW68_9BACL</name>
<evidence type="ECO:0000259" key="10">
    <source>
        <dbReference type="Pfam" id="PF03816"/>
    </source>
</evidence>
<dbReference type="EMBL" id="FOJQ01000050">
    <property type="protein sequence ID" value="SFA55985.1"/>
    <property type="molecule type" value="Genomic_DNA"/>
</dbReference>
<evidence type="ECO:0000256" key="7">
    <source>
        <dbReference type="ARBA" id="ARBA00023136"/>
    </source>
</evidence>
<dbReference type="Pfam" id="PF03816">
    <property type="entry name" value="LytR_cpsA_psr"/>
    <property type="match status" value="1"/>
</dbReference>
<keyword evidence="2 9" id="KW-1003">Cell membrane</keyword>
<sequence>MEANKGGKIRYKIIAIVVLLFIIAGAYAFSMYGKFKETINEMHEPIERERSEQRENELSLGKGEPISFLLIGVDERKNDRGRADSLIVVTLNPKEQSIKMLSIPRDTRTAIVGKGKEDKINHSYAFGGVEMTIATVEQFLHIPIDYYIKVNMEGFKDIVDAVGGVTVSNPFAFNYEGESFPKGEITLDGDRALKYTRMRYDDPRGDFGRQDRQKQVIAAIIKKGASLSSLVNYSDILEAIGKNVRTNMTFDEMKQIQANYKEARHHIEQLQMQGKGQKMNGIYYFIVPEEEREMISNQLKKHLNIGL</sequence>
<keyword evidence="5 9" id="KW-0735">Signal-anchor</keyword>
<keyword evidence="4 9" id="KW-0812">Transmembrane</keyword>
<dbReference type="PANTHER" id="PTHR33392:SF6">
    <property type="entry name" value="POLYISOPRENYL-TEICHOIC ACID--PEPTIDOGLYCAN TEICHOIC ACID TRANSFERASE TAGU"/>
    <property type="match status" value="1"/>
</dbReference>
<evidence type="ECO:0000256" key="1">
    <source>
        <dbReference type="ARBA" id="ARBA00006068"/>
    </source>
</evidence>
<proteinExistence type="inferred from homology"/>
<evidence type="ECO:0000256" key="3">
    <source>
        <dbReference type="ARBA" id="ARBA00022679"/>
    </source>
</evidence>
<organism evidence="11 12">
    <name type="scientific">Anoxybacillus pushchinoensis</name>
    <dbReference type="NCBI Taxonomy" id="150248"/>
    <lineage>
        <taxon>Bacteria</taxon>
        <taxon>Bacillati</taxon>
        <taxon>Bacillota</taxon>
        <taxon>Bacilli</taxon>
        <taxon>Bacillales</taxon>
        <taxon>Anoxybacillaceae</taxon>
        <taxon>Anoxybacillus</taxon>
    </lineage>
</organism>
<dbReference type="PANTHER" id="PTHR33392">
    <property type="entry name" value="POLYISOPRENYL-TEICHOIC ACID--PEPTIDOGLYCAN TEICHOIC ACID TRANSFERASE TAGU"/>
    <property type="match status" value="1"/>
</dbReference>
<evidence type="ECO:0000256" key="8">
    <source>
        <dbReference type="ARBA" id="ARBA00023316"/>
    </source>
</evidence>
<keyword evidence="8 9" id="KW-0961">Cell wall biogenesis/degradation</keyword>
<keyword evidence="7 9" id="KW-0472">Membrane</keyword>
<dbReference type="Proteomes" id="UP000198979">
    <property type="component" value="Unassembled WGS sequence"/>
</dbReference>
<dbReference type="InterPro" id="IPR004474">
    <property type="entry name" value="LytR_CpsA_psr"/>
</dbReference>
<reference evidence="12" key="1">
    <citation type="submission" date="2016-10" db="EMBL/GenBank/DDBJ databases">
        <authorList>
            <person name="Varghese N."/>
            <person name="Submissions S."/>
        </authorList>
    </citation>
    <scope>NUCLEOTIDE SEQUENCE [LARGE SCALE GENOMIC DNA]</scope>
    <source>
        <strain evidence="12">K1</strain>
    </source>
</reference>
<dbReference type="STRING" id="150248.SAMN05216169_105011"/>
<evidence type="ECO:0000313" key="12">
    <source>
        <dbReference type="Proteomes" id="UP000198979"/>
    </source>
</evidence>
<evidence type="ECO:0000256" key="6">
    <source>
        <dbReference type="ARBA" id="ARBA00022989"/>
    </source>
</evidence>
<comment type="function">
    <text evidence="9">May catalyze the final step in cell wall teichoic acid biosynthesis, the transfer of the anionic cell wall polymers (APs) from their lipid-linked precursor to the cell wall peptidoglycan (PG).</text>
</comment>
<evidence type="ECO:0000313" key="11">
    <source>
        <dbReference type="EMBL" id="SFA55985.1"/>
    </source>
</evidence>
<feature type="topological domain" description="Extracellular" evidence="9">
    <location>
        <begin position="30"/>
        <end position="307"/>
    </location>
</feature>
<gene>
    <name evidence="9" type="primary">tagU</name>
    <name evidence="11" type="ORF">SAMN05216169_105011</name>
</gene>
<dbReference type="OrthoDB" id="27330at2"/>
<comment type="similarity">
    <text evidence="1 9">Belongs to the LytR/CpsA/Psr (LCP) family.</text>
</comment>
<feature type="domain" description="Cell envelope-related transcriptional attenuator" evidence="10">
    <location>
        <begin position="82"/>
        <end position="224"/>
    </location>
</feature>
<dbReference type="HAMAP" id="MF_01140">
    <property type="entry name" value="TagU_transferase"/>
    <property type="match status" value="1"/>
</dbReference>
<comment type="pathway">
    <text evidence="9">Cell wall biogenesis.</text>
</comment>
<dbReference type="GO" id="GO:0005886">
    <property type="term" value="C:plasma membrane"/>
    <property type="evidence" value="ECO:0007669"/>
    <property type="project" value="UniProtKB-SubCell"/>
</dbReference>
<evidence type="ECO:0000256" key="4">
    <source>
        <dbReference type="ARBA" id="ARBA00022692"/>
    </source>
</evidence>
<dbReference type="NCBIfam" id="TIGR00350">
    <property type="entry name" value="lytR_cpsA_psr"/>
    <property type="match status" value="1"/>
</dbReference>
<protein>
    <recommendedName>
        <fullName evidence="9">Polyisoprenyl-teichoic acid--peptidoglycan teichoic acid transferase TagU</fullName>
        <ecNumber evidence="9">2.7.8.-</ecNumber>
    </recommendedName>
</protein>
<dbReference type="NCBIfam" id="NF006897">
    <property type="entry name" value="PRK09379.1"/>
    <property type="match status" value="1"/>
</dbReference>
<dbReference type="Gene3D" id="3.40.630.190">
    <property type="entry name" value="LCP protein"/>
    <property type="match status" value="1"/>
</dbReference>
<comment type="subcellular location">
    <subcellularLocation>
        <location evidence="9">Cell membrane</location>
        <topology evidence="9">Single-pass type II membrane protein</topology>
    </subcellularLocation>
</comment>
<dbReference type="GO" id="GO:0070726">
    <property type="term" value="P:cell wall assembly"/>
    <property type="evidence" value="ECO:0007669"/>
    <property type="project" value="UniProtKB-UniRule"/>
</dbReference>
<dbReference type="EC" id="2.7.8.-" evidence="9"/>
<evidence type="ECO:0000256" key="5">
    <source>
        <dbReference type="ARBA" id="ARBA00022968"/>
    </source>
</evidence>
<dbReference type="GO" id="GO:0016780">
    <property type="term" value="F:phosphotransferase activity, for other substituted phosphate groups"/>
    <property type="evidence" value="ECO:0007669"/>
    <property type="project" value="UniProtKB-UniRule"/>
</dbReference>
<evidence type="ECO:0000256" key="2">
    <source>
        <dbReference type="ARBA" id="ARBA00022475"/>
    </source>
</evidence>
<feature type="topological domain" description="Cytoplasmic" evidence="9">
    <location>
        <begin position="1"/>
        <end position="8"/>
    </location>
</feature>
<dbReference type="InterPro" id="IPR023734">
    <property type="entry name" value="TagU"/>
</dbReference>
<evidence type="ECO:0000256" key="9">
    <source>
        <dbReference type="HAMAP-Rule" id="MF_01140"/>
    </source>
</evidence>